<feature type="transmembrane region" description="Helical" evidence="1">
    <location>
        <begin position="163"/>
        <end position="184"/>
    </location>
</feature>
<dbReference type="RefSeq" id="XP_012181102.1">
    <property type="nucleotide sequence ID" value="XM_012325712.1"/>
</dbReference>
<reference evidence="2 3" key="1">
    <citation type="journal article" date="2012" name="Appl. Environ. Microbiol.">
        <title>Short-read sequencing for genomic analysis of the brown rot fungus Fibroporia radiculosa.</title>
        <authorList>
            <person name="Tang J.D."/>
            <person name="Perkins A.D."/>
            <person name="Sonstegard T.S."/>
            <person name="Schroeder S.G."/>
            <person name="Burgess S.C."/>
            <person name="Diehl S.V."/>
        </authorList>
    </citation>
    <scope>NUCLEOTIDE SEQUENCE [LARGE SCALE GENOMIC DNA]</scope>
    <source>
        <strain evidence="2 3">TFFH 294</strain>
    </source>
</reference>
<evidence type="ECO:0000313" key="2">
    <source>
        <dbReference type="EMBL" id="CCM01819.1"/>
    </source>
</evidence>
<keyword evidence="1" id="KW-0472">Membrane</keyword>
<gene>
    <name evidence="2" type="ORF">FIBRA_03887</name>
</gene>
<dbReference type="InParanoid" id="J4H2N2"/>
<keyword evidence="1" id="KW-1133">Transmembrane helix</keyword>
<keyword evidence="1" id="KW-0812">Transmembrane</keyword>
<keyword evidence="3" id="KW-1185">Reference proteome</keyword>
<sequence length="203" mass="23081">MPSDLQSEETSAVEGAYISARTRDSDTALASMARRASRYEHDIKELEAKLAVDMSNSRAIHNLLQEVLSEIQQNQRRADLALTTSVPHVEHSLDENLSMLEDLERTLPRVGQQVQDIRHVYDRGKAKARDLIATLEWLNTPVSLRLRAIIFTTNAPVSSEWKMLIRALFTLALLACIWIAWITLQGAVRAHRQRLVWGERLMS</sequence>
<dbReference type="EMBL" id="HE797050">
    <property type="protein sequence ID" value="CCM01819.1"/>
    <property type="molecule type" value="Genomic_DNA"/>
</dbReference>
<evidence type="ECO:0000256" key="1">
    <source>
        <dbReference type="SAM" id="Phobius"/>
    </source>
</evidence>
<accession>J4H2N2</accession>
<proteinExistence type="predicted"/>
<dbReference type="HOGENOM" id="CLU_103845_0_0_1"/>
<dbReference type="AlphaFoldDB" id="J4H2N2"/>
<protein>
    <submittedName>
        <fullName evidence="2">Uncharacterized protein</fullName>
    </submittedName>
</protein>
<name>J4H2N2_9APHY</name>
<dbReference type="STRING" id="599839.J4H2N2"/>
<organism evidence="2 3">
    <name type="scientific">Fibroporia radiculosa</name>
    <dbReference type="NCBI Taxonomy" id="599839"/>
    <lineage>
        <taxon>Eukaryota</taxon>
        <taxon>Fungi</taxon>
        <taxon>Dikarya</taxon>
        <taxon>Basidiomycota</taxon>
        <taxon>Agaricomycotina</taxon>
        <taxon>Agaricomycetes</taxon>
        <taxon>Polyporales</taxon>
        <taxon>Fibroporiaceae</taxon>
        <taxon>Fibroporia</taxon>
    </lineage>
</organism>
<dbReference type="Proteomes" id="UP000006352">
    <property type="component" value="Unassembled WGS sequence"/>
</dbReference>
<dbReference type="OrthoDB" id="2788977at2759"/>
<evidence type="ECO:0000313" key="3">
    <source>
        <dbReference type="Proteomes" id="UP000006352"/>
    </source>
</evidence>
<dbReference type="GeneID" id="24096730"/>